<protein>
    <recommendedName>
        <fullName evidence="9">Transmembrane protein 45B</fullName>
    </recommendedName>
</protein>
<evidence type="ECO:0000256" key="6">
    <source>
        <dbReference type="SAM" id="Phobius"/>
    </source>
</evidence>
<keyword evidence="5 6" id="KW-0472">Membrane</keyword>
<dbReference type="GeneID" id="105312550"/>
<feature type="transmembrane region" description="Helical" evidence="6">
    <location>
        <begin position="21"/>
        <end position="39"/>
    </location>
</feature>
<dbReference type="GO" id="GO:0016020">
    <property type="term" value="C:membrane"/>
    <property type="evidence" value="ECO:0007669"/>
    <property type="project" value="UniProtKB-SubCell"/>
</dbReference>
<feature type="transmembrane region" description="Helical" evidence="6">
    <location>
        <begin position="187"/>
        <end position="210"/>
    </location>
</feature>
<dbReference type="PANTHER" id="PTHR16007:SF15">
    <property type="entry name" value="TRANSMEMBRANE PROTEIN 45B"/>
    <property type="match status" value="1"/>
</dbReference>
<keyword evidence="8" id="KW-1185">Reference proteome</keyword>
<name>A0AAN0ILI7_AMPQE</name>
<evidence type="ECO:0000313" key="8">
    <source>
        <dbReference type="Proteomes" id="UP000007879"/>
    </source>
</evidence>
<evidence type="ECO:0000256" key="3">
    <source>
        <dbReference type="ARBA" id="ARBA00022692"/>
    </source>
</evidence>
<comment type="subcellular location">
    <subcellularLocation>
        <location evidence="1">Membrane</location>
        <topology evidence="1">Multi-pass membrane protein</topology>
    </subcellularLocation>
</comment>
<dbReference type="AlphaFoldDB" id="A0AAN0ILI7"/>
<evidence type="ECO:0008006" key="9">
    <source>
        <dbReference type="Google" id="ProtNLM"/>
    </source>
</evidence>
<evidence type="ECO:0000313" key="7">
    <source>
        <dbReference type="EnsemblMetazoa" id="XP_011403589.2"/>
    </source>
</evidence>
<feature type="transmembrane region" description="Helical" evidence="6">
    <location>
        <begin position="59"/>
        <end position="80"/>
    </location>
</feature>
<reference evidence="7" key="2">
    <citation type="submission" date="2024-06" db="UniProtKB">
        <authorList>
            <consortium name="EnsemblMetazoa"/>
        </authorList>
    </citation>
    <scope>IDENTIFICATION</scope>
</reference>
<feature type="transmembrane region" description="Helical" evidence="6">
    <location>
        <begin position="147"/>
        <end position="167"/>
    </location>
</feature>
<reference evidence="8" key="1">
    <citation type="journal article" date="2010" name="Nature">
        <title>The Amphimedon queenslandica genome and the evolution of animal complexity.</title>
        <authorList>
            <person name="Srivastava M."/>
            <person name="Simakov O."/>
            <person name="Chapman J."/>
            <person name="Fahey B."/>
            <person name="Gauthier M.E."/>
            <person name="Mitros T."/>
            <person name="Richards G.S."/>
            <person name="Conaco C."/>
            <person name="Dacre M."/>
            <person name="Hellsten U."/>
            <person name="Larroux C."/>
            <person name="Putnam N.H."/>
            <person name="Stanke M."/>
            <person name="Adamska M."/>
            <person name="Darling A."/>
            <person name="Degnan S.M."/>
            <person name="Oakley T.H."/>
            <person name="Plachetzki D.C."/>
            <person name="Zhai Y."/>
            <person name="Adamski M."/>
            <person name="Calcino A."/>
            <person name="Cummins S.F."/>
            <person name="Goodstein D.M."/>
            <person name="Harris C."/>
            <person name="Jackson D.J."/>
            <person name="Leys S.P."/>
            <person name="Shu S."/>
            <person name="Woodcroft B.J."/>
            <person name="Vervoort M."/>
            <person name="Kosik K.S."/>
            <person name="Manning G."/>
            <person name="Degnan B.M."/>
            <person name="Rokhsar D.S."/>
        </authorList>
    </citation>
    <scope>NUCLEOTIDE SEQUENCE [LARGE SCALE GENOMIC DNA]</scope>
</reference>
<keyword evidence="4 6" id="KW-1133">Transmembrane helix</keyword>
<evidence type="ECO:0000256" key="1">
    <source>
        <dbReference type="ARBA" id="ARBA00004141"/>
    </source>
</evidence>
<dbReference type="Proteomes" id="UP000007879">
    <property type="component" value="Unassembled WGS sequence"/>
</dbReference>
<evidence type="ECO:0000256" key="5">
    <source>
        <dbReference type="ARBA" id="ARBA00023136"/>
    </source>
</evidence>
<evidence type="ECO:0000256" key="4">
    <source>
        <dbReference type="ARBA" id="ARBA00022989"/>
    </source>
</evidence>
<keyword evidence="3 6" id="KW-0812">Transmembrane</keyword>
<dbReference type="PANTHER" id="PTHR16007">
    <property type="entry name" value="EPIDIDYMAL MEMBRANE PROTEIN E9-RELATED"/>
    <property type="match status" value="1"/>
</dbReference>
<evidence type="ECO:0000256" key="2">
    <source>
        <dbReference type="ARBA" id="ARBA00006948"/>
    </source>
</evidence>
<dbReference type="InterPro" id="IPR042127">
    <property type="entry name" value="TMEM45"/>
</dbReference>
<dbReference type="KEGG" id="aqu:105312550"/>
<organism evidence="7 8">
    <name type="scientific">Amphimedon queenslandica</name>
    <name type="common">Sponge</name>
    <dbReference type="NCBI Taxonomy" id="400682"/>
    <lineage>
        <taxon>Eukaryota</taxon>
        <taxon>Metazoa</taxon>
        <taxon>Porifera</taxon>
        <taxon>Demospongiae</taxon>
        <taxon>Heteroscleromorpha</taxon>
        <taxon>Haplosclerida</taxon>
        <taxon>Niphatidae</taxon>
        <taxon>Amphimedon</taxon>
    </lineage>
</organism>
<sequence length="261" mass="29546">MELNRKSYIPQPFCRNIPMEPIIKVLLPLVGMLLELFIIEKEGKAQFKPILGSDSMRIHHVTMYCGFFLSGLIDLITLFVKVPRNTTKLFLTLAFAIEGLLFWFHRDENDDSPILSAAHLLLFLPIMICALFSGLRMLSTVNLMINAGLSYGILLQGSWFIQVGVVLHRANVWDFASYNQVMLLVSIFSWHSMSIFCFLFVLFIIMSAAIKSSSVCHRSSRARRHWLPSLLPTVATNGNSEEGEQLIKIEEKPPLIAETAT</sequence>
<dbReference type="RefSeq" id="XP_011403589.2">
    <property type="nucleotide sequence ID" value="XM_011405287.2"/>
</dbReference>
<accession>A0AAN0ILI7</accession>
<dbReference type="InterPro" id="IPR006904">
    <property type="entry name" value="DUF716"/>
</dbReference>
<proteinExistence type="inferred from homology"/>
<feature type="transmembrane region" description="Helical" evidence="6">
    <location>
        <begin position="117"/>
        <end position="135"/>
    </location>
</feature>
<dbReference type="Pfam" id="PF04819">
    <property type="entry name" value="DUF716"/>
    <property type="match status" value="1"/>
</dbReference>
<feature type="transmembrane region" description="Helical" evidence="6">
    <location>
        <begin position="87"/>
        <end position="105"/>
    </location>
</feature>
<dbReference type="EnsemblMetazoa" id="XM_011405287.2">
    <property type="protein sequence ID" value="XP_011403589.2"/>
    <property type="gene ID" value="LOC105312550"/>
</dbReference>
<comment type="similarity">
    <text evidence="2">Belongs to the TMEM45 family.</text>
</comment>